<dbReference type="KEGG" id="fal:FRAAL3015"/>
<dbReference type="SUPFAM" id="SSF51735">
    <property type="entry name" value="NAD(P)-binding Rossmann-fold domains"/>
    <property type="match status" value="1"/>
</dbReference>
<evidence type="ECO:0000313" key="5">
    <source>
        <dbReference type="Proteomes" id="UP000000657"/>
    </source>
</evidence>
<dbReference type="EMBL" id="CT573213">
    <property type="protein sequence ID" value="CAJ61659.1"/>
    <property type="molecule type" value="Genomic_DNA"/>
</dbReference>
<proteinExistence type="predicted"/>
<dbReference type="Gene3D" id="3.30.360.10">
    <property type="entry name" value="Dihydrodipicolinate Reductase, domain 2"/>
    <property type="match status" value="1"/>
</dbReference>
<dbReference type="Gene3D" id="3.40.50.720">
    <property type="entry name" value="NAD(P)-binding Rossmann-like Domain"/>
    <property type="match status" value="1"/>
</dbReference>
<feature type="domain" description="Gal80p-like C-terminal" evidence="3">
    <location>
        <begin position="146"/>
        <end position="285"/>
    </location>
</feature>
<dbReference type="InterPro" id="IPR050463">
    <property type="entry name" value="Gfo/Idh/MocA_oxidrdct_glycsds"/>
</dbReference>
<dbReference type="STRING" id="326424.FRAAL3015"/>
<protein>
    <submittedName>
        <fullName evidence="4">Oxidoreductase</fullName>
    </submittedName>
</protein>
<dbReference type="PANTHER" id="PTHR43818">
    <property type="entry name" value="BCDNA.GH03377"/>
    <property type="match status" value="1"/>
</dbReference>
<evidence type="ECO:0000256" key="1">
    <source>
        <dbReference type="ARBA" id="ARBA00023002"/>
    </source>
</evidence>
<dbReference type="PANTHER" id="PTHR43818:SF11">
    <property type="entry name" value="BCDNA.GH03377"/>
    <property type="match status" value="1"/>
</dbReference>
<dbReference type="InterPro" id="IPR000683">
    <property type="entry name" value="Gfo/Idh/MocA-like_OxRdtase_N"/>
</dbReference>
<keyword evidence="5" id="KW-1185">Reference proteome</keyword>
<evidence type="ECO:0000313" key="4">
    <source>
        <dbReference type="EMBL" id="CAJ61659.1"/>
    </source>
</evidence>
<evidence type="ECO:0000259" key="2">
    <source>
        <dbReference type="Pfam" id="PF01408"/>
    </source>
</evidence>
<organism evidence="4 5">
    <name type="scientific">Frankia alni (strain DSM 45986 / CECT 9034 / ACN14a)</name>
    <dbReference type="NCBI Taxonomy" id="326424"/>
    <lineage>
        <taxon>Bacteria</taxon>
        <taxon>Bacillati</taxon>
        <taxon>Actinomycetota</taxon>
        <taxon>Actinomycetes</taxon>
        <taxon>Frankiales</taxon>
        <taxon>Frankiaceae</taxon>
        <taxon>Frankia</taxon>
    </lineage>
</organism>
<evidence type="ECO:0000259" key="3">
    <source>
        <dbReference type="Pfam" id="PF22685"/>
    </source>
</evidence>
<dbReference type="GO" id="GO:0016491">
    <property type="term" value="F:oxidoreductase activity"/>
    <property type="evidence" value="ECO:0007669"/>
    <property type="project" value="UniProtKB-KW"/>
</dbReference>
<dbReference type="Pfam" id="PF22685">
    <property type="entry name" value="Gal80p_C-like"/>
    <property type="match status" value="1"/>
</dbReference>
<reference evidence="4 5" key="1">
    <citation type="journal article" date="2007" name="Genome Res.">
        <title>Genome characteristics of facultatively symbiotic Frankia sp. strains reflect host range and host plant biogeography.</title>
        <authorList>
            <person name="Normand P."/>
            <person name="Lapierre P."/>
            <person name="Tisa L.S."/>
            <person name="Gogarten J.P."/>
            <person name="Alloisio N."/>
            <person name="Bagnarol E."/>
            <person name="Bassi C.A."/>
            <person name="Berry A.M."/>
            <person name="Bickhart D.M."/>
            <person name="Choisne N."/>
            <person name="Couloux A."/>
            <person name="Cournoyer B."/>
            <person name="Cruveiller S."/>
            <person name="Daubin V."/>
            <person name="Demange N."/>
            <person name="Francino M.P."/>
            <person name="Goltsman E."/>
            <person name="Huang Y."/>
            <person name="Kopp O.R."/>
            <person name="Labarre L."/>
            <person name="Lapidus A."/>
            <person name="Lavire C."/>
            <person name="Marechal J."/>
            <person name="Martinez M."/>
            <person name="Mastronunzio J.E."/>
            <person name="Mullin B.C."/>
            <person name="Niemann J."/>
            <person name="Pujic P."/>
            <person name="Rawnsley T."/>
            <person name="Rouy Z."/>
            <person name="Schenowitz C."/>
            <person name="Sellstedt A."/>
            <person name="Tavares F."/>
            <person name="Tomkins J.P."/>
            <person name="Vallenet D."/>
            <person name="Valverde C."/>
            <person name="Wall L.G."/>
            <person name="Wang Y."/>
            <person name="Medigue C."/>
            <person name="Benson D.R."/>
        </authorList>
    </citation>
    <scope>NUCLEOTIDE SEQUENCE [LARGE SCALE GENOMIC DNA]</scope>
    <source>
        <strain evidence="5">DSM 45986 / CECT 9034 / ACN14a</strain>
    </source>
</reference>
<dbReference type="Proteomes" id="UP000000657">
    <property type="component" value="Chromosome"/>
</dbReference>
<sequence length="379" mass="38748">MAPDREEDVQMASDPERTVGVGIVGLSANGGWAAGAHLPALAAVDGFAVRAVAASSPQSARAAAQAHGVPAASDSVEELAGRDDVDLVVVSVKVPRHRELVLPALAAGKAVLCEWPLAAGLDEVRELVGAATGVRSFVGVQGRFAPAVRYLRDLVADGYVGEVLSTTLVGNGGVWGPVIHPGGEYLLDRDLGATMLTIPFGHTADALTSVLGEFADVVATTATRRPQVRNAETGAAVPMTAEDQIAVSGTLVGGAVASIHLRGGTPRGTGFLWEINGTDGDLQVTSSTGSLNYGQITILGSQGGEPLAELTTPASYDAFPALAGQPAAAVAHAYAQIGRDLAEGTTVAPDFTHALRRHELLDAVARSAATGRRVEVPEK</sequence>
<dbReference type="HOGENOM" id="CLU_023194_25_0_11"/>
<name>Q0RLE5_FRAAA</name>
<accession>Q0RLE5</accession>
<dbReference type="InterPro" id="IPR055080">
    <property type="entry name" value="Gal80p-like_C"/>
</dbReference>
<gene>
    <name evidence="4" type="ordered locus">FRAAL3015</name>
</gene>
<dbReference type="eggNOG" id="COG0673">
    <property type="taxonomic scope" value="Bacteria"/>
</dbReference>
<dbReference type="AlphaFoldDB" id="Q0RLE5"/>
<keyword evidence="1" id="KW-0560">Oxidoreductase</keyword>
<feature type="domain" description="Gfo/Idh/MocA-like oxidoreductase N-terminal" evidence="2">
    <location>
        <begin position="20"/>
        <end position="132"/>
    </location>
</feature>
<dbReference type="InterPro" id="IPR036291">
    <property type="entry name" value="NAD(P)-bd_dom_sf"/>
</dbReference>
<dbReference type="Pfam" id="PF01408">
    <property type="entry name" value="GFO_IDH_MocA"/>
    <property type="match status" value="1"/>
</dbReference>
<dbReference type="SUPFAM" id="SSF55347">
    <property type="entry name" value="Glyceraldehyde-3-phosphate dehydrogenase-like, C-terminal domain"/>
    <property type="match status" value="1"/>
</dbReference>
<dbReference type="GO" id="GO:0000166">
    <property type="term" value="F:nucleotide binding"/>
    <property type="evidence" value="ECO:0007669"/>
    <property type="project" value="InterPro"/>
</dbReference>